<dbReference type="InterPro" id="IPR025665">
    <property type="entry name" value="Beta-barrel_OMP_2"/>
</dbReference>
<dbReference type="InterPro" id="IPR011250">
    <property type="entry name" value="OMP/PagP_B-barrel"/>
</dbReference>
<gene>
    <name evidence="3" type="ORF">ADICEAN_01069</name>
</gene>
<keyword evidence="1" id="KW-0732">Signal</keyword>
<feature type="domain" description="Outer membrane protein beta-barrel" evidence="2">
    <location>
        <begin position="23"/>
        <end position="180"/>
    </location>
</feature>
<name>M7N9G1_9BACT</name>
<dbReference type="EMBL" id="AODQ01000017">
    <property type="protein sequence ID" value="EMR03826.1"/>
    <property type="molecule type" value="Genomic_DNA"/>
</dbReference>
<dbReference type="AlphaFoldDB" id="M7N9G1"/>
<proteinExistence type="predicted"/>
<keyword evidence="4" id="KW-1185">Reference proteome</keyword>
<comment type="caution">
    <text evidence="3">The sequence shown here is derived from an EMBL/GenBank/DDBJ whole genome shotgun (WGS) entry which is preliminary data.</text>
</comment>
<organism evidence="3 4">
    <name type="scientific">Cesiribacter andamanensis AMV16</name>
    <dbReference type="NCBI Taxonomy" id="1279009"/>
    <lineage>
        <taxon>Bacteria</taxon>
        <taxon>Pseudomonadati</taxon>
        <taxon>Bacteroidota</taxon>
        <taxon>Cytophagia</taxon>
        <taxon>Cytophagales</taxon>
        <taxon>Cesiribacteraceae</taxon>
        <taxon>Cesiribacter</taxon>
    </lineage>
</organism>
<dbReference type="Proteomes" id="UP000011910">
    <property type="component" value="Unassembled WGS sequence"/>
</dbReference>
<protein>
    <recommendedName>
        <fullName evidence="2">Outer membrane protein beta-barrel domain-containing protein</fullName>
    </recommendedName>
</protein>
<sequence>MKHFLLTLACCLLALGTQAQHFVGARAGYGFHQMRFNVVPAPAQEWAQGATGGFIFRSMATKHLGIQIELLAEEKGWHVYPGTAEAYHLQELHATLPVQSVLVIGKGKLQFVLTAGAFASYIFGQEPQLDGLDTSDKDYYNDQRLQEWQFGLLGGGGPMLKVSKRSRLQLDARYVYTLSNRLEPNLSLDNTYDVSQFNSIQVGLSWLIRLRELETFKSRYDHSK</sequence>
<dbReference type="SUPFAM" id="SSF56925">
    <property type="entry name" value="OMPA-like"/>
    <property type="match status" value="1"/>
</dbReference>
<evidence type="ECO:0000256" key="1">
    <source>
        <dbReference type="SAM" id="SignalP"/>
    </source>
</evidence>
<evidence type="ECO:0000313" key="3">
    <source>
        <dbReference type="EMBL" id="EMR03826.1"/>
    </source>
</evidence>
<feature type="signal peptide" evidence="1">
    <location>
        <begin position="1"/>
        <end position="19"/>
    </location>
</feature>
<dbReference type="OrthoDB" id="977141at2"/>
<feature type="chain" id="PRO_5004081803" description="Outer membrane protein beta-barrel domain-containing protein" evidence="1">
    <location>
        <begin position="20"/>
        <end position="224"/>
    </location>
</feature>
<dbReference type="Pfam" id="PF13568">
    <property type="entry name" value="OMP_b-brl_2"/>
    <property type="match status" value="1"/>
</dbReference>
<reference evidence="3 4" key="1">
    <citation type="journal article" date="2013" name="Genome Announc.">
        <title>Draft Genome Sequence of Cesiribacter andamanensis Strain AMV16T, Isolated from a Soil Sample from a Mud Volcano in the Andaman Islands, India.</title>
        <authorList>
            <person name="Shivaji S."/>
            <person name="Ara S."/>
            <person name="Begum Z."/>
            <person name="Srinivas T.N."/>
            <person name="Singh A."/>
            <person name="Kumar Pinnaka A."/>
        </authorList>
    </citation>
    <scope>NUCLEOTIDE SEQUENCE [LARGE SCALE GENOMIC DNA]</scope>
    <source>
        <strain evidence="3 4">AMV16</strain>
    </source>
</reference>
<dbReference type="RefSeq" id="WP_009194469.1">
    <property type="nucleotide sequence ID" value="NZ_AODQ01000017.1"/>
</dbReference>
<dbReference type="STRING" id="1279009.ADICEAN_01069"/>
<evidence type="ECO:0000259" key="2">
    <source>
        <dbReference type="Pfam" id="PF13568"/>
    </source>
</evidence>
<evidence type="ECO:0000313" key="4">
    <source>
        <dbReference type="Proteomes" id="UP000011910"/>
    </source>
</evidence>
<accession>M7N9G1</accession>